<dbReference type="Proteomes" id="UP000681722">
    <property type="component" value="Unassembled WGS sequence"/>
</dbReference>
<dbReference type="AlphaFoldDB" id="A0A8S2YU69"/>
<evidence type="ECO:0000313" key="2">
    <source>
        <dbReference type="Proteomes" id="UP000681722"/>
    </source>
</evidence>
<name>A0A8S2YU69_9BILA</name>
<accession>A0A8S2YU69</accession>
<gene>
    <name evidence="1" type="ORF">SRO942_LOCUS48039</name>
</gene>
<dbReference type="EMBL" id="CAJOBC010121936">
    <property type="protein sequence ID" value="CAF4578284.1"/>
    <property type="molecule type" value="Genomic_DNA"/>
</dbReference>
<evidence type="ECO:0000313" key="1">
    <source>
        <dbReference type="EMBL" id="CAF4578284.1"/>
    </source>
</evidence>
<proteinExistence type="predicted"/>
<sequence length="87" mass="10078">IIVNDLQPRLQSNEVFSPTWVDDRETISAPNTLQTYQIEEQICSIFSDNVVLLLSDDDEVKDDSIEVIQVVDRTDMMILPVYLIERH</sequence>
<protein>
    <submittedName>
        <fullName evidence="1">Uncharacterized protein</fullName>
    </submittedName>
</protein>
<comment type="caution">
    <text evidence="1">The sequence shown here is derived from an EMBL/GenBank/DDBJ whole genome shotgun (WGS) entry which is preliminary data.</text>
</comment>
<reference evidence="1" key="1">
    <citation type="submission" date="2021-02" db="EMBL/GenBank/DDBJ databases">
        <authorList>
            <person name="Nowell W R."/>
        </authorList>
    </citation>
    <scope>NUCLEOTIDE SEQUENCE</scope>
</reference>
<feature type="non-terminal residue" evidence="1">
    <location>
        <position position="1"/>
    </location>
</feature>
<organism evidence="1 2">
    <name type="scientific">Didymodactylos carnosus</name>
    <dbReference type="NCBI Taxonomy" id="1234261"/>
    <lineage>
        <taxon>Eukaryota</taxon>
        <taxon>Metazoa</taxon>
        <taxon>Spiralia</taxon>
        <taxon>Gnathifera</taxon>
        <taxon>Rotifera</taxon>
        <taxon>Eurotatoria</taxon>
        <taxon>Bdelloidea</taxon>
        <taxon>Philodinida</taxon>
        <taxon>Philodinidae</taxon>
        <taxon>Didymodactylos</taxon>
    </lineage>
</organism>